<evidence type="ECO:0000313" key="1">
    <source>
        <dbReference type="EMBL" id="MSS18314.1"/>
    </source>
</evidence>
<accession>A0A6L5XFP5</accession>
<gene>
    <name evidence="1" type="ORF">FYJ29_11170</name>
</gene>
<dbReference type="RefSeq" id="WP_154327483.1">
    <property type="nucleotide sequence ID" value="NZ_CP045696.1"/>
</dbReference>
<proteinExistence type="predicted"/>
<comment type="caution">
    <text evidence="1">The sequence shown here is derived from an EMBL/GenBank/DDBJ whole genome shotgun (WGS) entry which is preliminary data.</text>
</comment>
<dbReference type="AlphaFoldDB" id="A0A6L5XFP5"/>
<evidence type="ECO:0000313" key="2">
    <source>
        <dbReference type="Proteomes" id="UP000483362"/>
    </source>
</evidence>
<protein>
    <submittedName>
        <fullName evidence="1">Uncharacterized protein</fullName>
    </submittedName>
</protein>
<organism evidence="1 2">
    <name type="scientific">Sodaliphilus pleomorphus</name>
    <dbReference type="NCBI Taxonomy" id="2606626"/>
    <lineage>
        <taxon>Bacteria</taxon>
        <taxon>Pseudomonadati</taxon>
        <taxon>Bacteroidota</taxon>
        <taxon>Bacteroidia</taxon>
        <taxon>Bacteroidales</taxon>
        <taxon>Muribaculaceae</taxon>
        <taxon>Sodaliphilus</taxon>
    </lineage>
</organism>
<dbReference type="Proteomes" id="UP000483362">
    <property type="component" value="Unassembled WGS sequence"/>
</dbReference>
<dbReference type="EMBL" id="VULT01000019">
    <property type="protein sequence ID" value="MSS18314.1"/>
    <property type="molecule type" value="Genomic_DNA"/>
</dbReference>
<sequence>MLLTDYYRFEKVASKAKMRLDCTASTESYPMFEQNRATKPRKASERFDATAVGDLVVYFGDVPKTFGGDVHRKADKSLTMKSNNLSSIFVPDPAVNLAYGDVRGTSDAILIVFEGFDVVNGKPQQGAMLEVFIARGKSKDRVPLYNLLCDGELYEEMNLLRERATQHHPAAAIGTQHQEPSE</sequence>
<keyword evidence="2" id="KW-1185">Reference proteome</keyword>
<name>A0A6L5XFP5_9BACT</name>
<reference evidence="1 2" key="1">
    <citation type="submission" date="2019-08" db="EMBL/GenBank/DDBJ databases">
        <title>In-depth cultivation of the pig gut microbiome towards novel bacterial diversity and tailored functional studies.</title>
        <authorList>
            <person name="Wylensek D."/>
            <person name="Hitch T.C.A."/>
            <person name="Clavel T."/>
        </authorList>
    </citation>
    <scope>NUCLEOTIDE SEQUENCE [LARGE SCALE GENOMIC DNA]</scope>
    <source>
        <strain evidence="1 2">Oil-RF-744-WCA-WT-10</strain>
    </source>
</reference>